<feature type="chain" id="PRO_5031309402" evidence="2">
    <location>
        <begin position="19"/>
        <end position="113"/>
    </location>
</feature>
<feature type="region of interest" description="Disordered" evidence="1">
    <location>
        <begin position="52"/>
        <end position="78"/>
    </location>
</feature>
<sequence>MKLLSASVILAAACTSSAFVVQPRQGFAPSTSTSSLQMGLFDFLSEDARKEREARKQREVEEQERLQQEIMDRRRNPEKMEEYEAKVKVRRTLRMQGRDDAADAVKIFSEDEE</sequence>
<organism evidence="3">
    <name type="scientific">Odontella aurita</name>
    <dbReference type="NCBI Taxonomy" id="265563"/>
    <lineage>
        <taxon>Eukaryota</taxon>
        <taxon>Sar</taxon>
        <taxon>Stramenopiles</taxon>
        <taxon>Ochrophyta</taxon>
        <taxon>Bacillariophyta</taxon>
        <taxon>Mediophyceae</taxon>
        <taxon>Biddulphiophycidae</taxon>
        <taxon>Eupodiscales</taxon>
        <taxon>Odontellaceae</taxon>
        <taxon>Odontella</taxon>
    </lineage>
</organism>
<evidence type="ECO:0000313" key="3">
    <source>
        <dbReference type="EMBL" id="CAE2250218.1"/>
    </source>
</evidence>
<gene>
    <name evidence="3" type="ORF">OAUR00152_LOCUS20935</name>
</gene>
<dbReference type="EMBL" id="HBKQ01030780">
    <property type="protein sequence ID" value="CAE2250218.1"/>
    <property type="molecule type" value="Transcribed_RNA"/>
</dbReference>
<proteinExistence type="predicted"/>
<accession>A0A7S4MWZ5</accession>
<protein>
    <submittedName>
        <fullName evidence="3">Uncharacterized protein</fullName>
    </submittedName>
</protein>
<reference evidence="3" key="1">
    <citation type="submission" date="2021-01" db="EMBL/GenBank/DDBJ databases">
        <authorList>
            <person name="Corre E."/>
            <person name="Pelletier E."/>
            <person name="Niang G."/>
            <person name="Scheremetjew M."/>
            <person name="Finn R."/>
            <person name="Kale V."/>
            <person name="Holt S."/>
            <person name="Cochrane G."/>
            <person name="Meng A."/>
            <person name="Brown T."/>
            <person name="Cohen L."/>
        </authorList>
    </citation>
    <scope>NUCLEOTIDE SEQUENCE</scope>
    <source>
        <strain evidence="3">Isolate 1302-5</strain>
    </source>
</reference>
<feature type="signal peptide" evidence="2">
    <location>
        <begin position="1"/>
        <end position="18"/>
    </location>
</feature>
<dbReference type="AlphaFoldDB" id="A0A7S4MWZ5"/>
<name>A0A7S4MWZ5_9STRA</name>
<evidence type="ECO:0000256" key="1">
    <source>
        <dbReference type="SAM" id="MobiDB-lite"/>
    </source>
</evidence>
<keyword evidence="2" id="KW-0732">Signal</keyword>
<evidence type="ECO:0000256" key="2">
    <source>
        <dbReference type="SAM" id="SignalP"/>
    </source>
</evidence>